<evidence type="ECO:0000313" key="2">
    <source>
        <dbReference type="EMBL" id="EOT68979.1"/>
    </source>
</evidence>
<evidence type="ECO:0000313" key="4">
    <source>
        <dbReference type="Proteomes" id="UP000014148"/>
    </source>
</evidence>
<dbReference type="Proteomes" id="UP000013783">
    <property type="component" value="Unassembled WGS sequence"/>
</dbReference>
<sequence>MERGFEYLVDVHGEPGARDIFERICTNLFQSMYGPTTKSVEVSRGDGGIDVLVGDLPKPQKVYQCKFFLNGLGSSQRQQIKESFKTVTTNYEITDWRLCLPCILTQQDLLWWSKWKHEQSELTGIQIELCDGSYLIHQLKSYDIYEREFDEDIRNQLKIISSELALQKQRVIDEIIYDDLDGIEDEYNDFIFVKMLESAGIFDTNEYKIDFFNAEISRQESISKDEVEGLRIYSNLKIKILSLWRTQFNIFKSPDNGQNLLLQTYLRIEDLDSTTLLSNPEYNLLAKKGILHQLANEKKIGWVTNYLEKLSEYVGEEI</sequence>
<dbReference type="EMBL" id="ASWA01000002">
    <property type="protein sequence ID" value="EOT68979.1"/>
    <property type="molecule type" value="Genomic_DNA"/>
</dbReference>
<dbReference type="RefSeq" id="WP_010739397.1">
    <property type="nucleotide sequence ID" value="NZ_KB946249.1"/>
</dbReference>
<evidence type="ECO:0008006" key="5">
    <source>
        <dbReference type="Google" id="ProtNLM"/>
    </source>
</evidence>
<dbReference type="STRING" id="71451.RV07_GL003923"/>
<evidence type="ECO:0000313" key="1">
    <source>
        <dbReference type="EMBL" id="EOH80470.1"/>
    </source>
</evidence>
<keyword evidence="4" id="KW-1185">Reference proteome</keyword>
<reference evidence="2 4" key="2">
    <citation type="submission" date="2013-03" db="EMBL/GenBank/DDBJ databases">
        <title>The Genome Sequence of Enterococcus malodoratus ATCC_43197 (PacBio/Illumina hybrid assembly).</title>
        <authorList>
            <consortium name="The Broad Institute Genomics Platform"/>
            <consortium name="The Broad Institute Genome Sequencing Center for Infectious Disease"/>
            <person name="Earl A."/>
            <person name="Russ C."/>
            <person name="Gilmore M."/>
            <person name="Surin D."/>
            <person name="Walker B."/>
            <person name="Young S."/>
            <person name="Zeng Q."/>
            <person name="Gargeya S."/>
            <person name="Fitzgerald M."/>
            <person name="Haas B."/>
            <person name="Abouelleil A."/>
            <person name="Allen A.W."/>
            <person name="Alvarado L."/>
            <person name="Arachchi H.M."/>
            <person name="Berlin A.M."/>
            <person name="Chapman S.B."/>
            <person name="Gainer-Dewar J."/>
            <person name="Goldberg J."/>
            <person name="Griggs A."/>
            <person name="Gujja S."/>
            <person name="Hansen M."/>
            <person name="Howarth C."/>
            <person name="Imamovic A."/>
            <person name="Ireland A."/>
            <person name="Larimer J."/>
            <person name="McCowan C."/>
            <person name="Murphy C."/>
            <person name="Pearson M."/>
            <person name="Poon T.W."/>
            <person name="Priest M."/>
            <person name="Roberts A."/>
            <person name="Saif S."/>
            <person name="Shea T."/>
            <person name="Sisk P."/>
            <person name="Sykes S."/>
            <person name="Wortman J."/>
            <person name="Nusbaum C."/>
            <person name="Birren B."/>
        </authorList>
    </citation>
    <scope>NUCLEOTIDE SEQUENCE [LARGE SCALE GENOMIC DNA]</scope>
    <source>
        <strain evidence="2 4">ATCC 43197</strain>
    </source>
</reference>
<dbReference type="PATRIC" id="fig|1158601.3.peg.488"/>
<name>R2R9Y1_9ENTE</name>
<reference evidence="1 3" key="1">
    <citation type="submission" date="2013-02" db="EMBL/GenBank/DDBJ databases">
        <title>The Genome Sequence of Enterococcus malodoratus ATCC_43197.</title>
        <authorList>
            <consortium name="The Broad Institute Genome Sequencing Platform"/>
            <consortium name="The Broad Institute Genome Sequencing Center for Infectious Disease"/>
            <person name="Earl A.M."/>
            <person name="Gilmore M.S."/>
            <person name="Lebreton F."/>
            <person name="Walker B."/>
            <person name="Young S.K."/>
            <person name="Zeng Q."/>
            <person name="Gargeya S."/>
            <person name="Fitzgerald M."/>
            <person name="Haas B."/>
            <person name="Abouelleil A."/>
            <person name="Alvarado L."/>
            <person name="Arachchi H.M."/>
            <person name="Berlin A.M."/>
            <person name="Chapman S.B."/>
            <person name="Dewar J."/>
            <person name="Goldberg J."/>
            <person name="Griggs A."/>
            <person name="Gujja S."/>
            <person name="Hansen M."/>
            <person name="Howarth C."/>
            <person name="Imamovic A."/>
            <person name="Larimer J."/>
            <person name="McCowan C."/>
            <person name="Murphy C."/>
            <person name="Neiman D."/>
            <person name="Pearson M."/>
            <person name="Priest M."/>
            <person name="Roberts A."/>
            <person name="Saif S."/>
            <person name="Shea T."/>
            <person name="Sisk P."/>
            <person name="Sykes S."/>
            <person name="Wortman J."/>
            <person name="Nusbaum C."/>
            <person name="Birren B."/>
        </authorList>
    </citation>
    <scope>NUCLEOTIDE SEQUENCE [LARGE SCALE GENOMIC DNA]</scope>
    <source>
        <strain evidence="1 3">ATCC 43197</strain>
    </source>
</reference>
<organism evidence="1 3">
    <name type="scientific">Enterococcus malodoratus ATCC 43197</name>
    <dbReference type="NCBI Taxonomy" id="1158601"/>
    <lineage>
        <taxon>Bacteria</taxon>
        <taxon>Bacillati</taxon>
        <taxon>Bacillota</taxon>
        <taxon>Bacilli</taxon>
        <taxon>Lactobacillales</taxon>
        <taxon>Enterococcaceae</taxon>
        <taxon>Enterococcus</taxon>
    </lineage>
</organism>
<proteinExistence type="predicted"/>
<dbReference type="AlphaFoldDB" id="R2R9Y1"/>
<accession>R2R9Y1</accession>
<dbReference type="eggNOG" id="COG5635">
    <property type="taxonomic scope" value="Bacteria"/>
</dbReference>
<dbReference type="EMBL" id="AJAK01000007">
    <property type="protein sequence ID" value="EOH80470.1"/>
    <property type="molecule type" value="Genomic_DNA"/>
</dbReference>
<comment type="caution">
    <text evidence="1">The sequence shown here is derived from an EMBL/GenBank/DDBJ whole genome shotgun (WGS) entry which is preliminary data.</text>
</comment>
<protein>
    <recommendedName>
        <fullName evidence="5">Restriction endonuclease type IV Mrr domain-containing protein</fullName>
    </recommendedName>
</protein>
<evidence type="ECO:0000313" key="3">
    <source>
        <dbReference type="Proteomes" id="UP000013783"/>
    </source>
</evidence>
<dbReference type="Proteomes" id="UP000014148">
    <property type="component" value="Unassembled WGS sequence"/>
</dbReference>
<dbReference type="OrthoDB" id="811374at2"/>
<gene>
    <name evidence="2" type="ORF">I585_00439</name>
    <name evidence="1" type="ORF">UAI_00508</name>
</gene>